<dbReference type="InterPro" id="IPR036388">
    <property type="entry name" value="WH-like_DNA-bd_sf"/>
</dbReference>
<dbReference type="STRING" id="1965070.A0A3S3QN45"/>
<evidence type="ECO:0000256" key="6">
    <source>
        <dbReference type="ARBA" id="ARBA00022927"/>
    </source>
</evidence>
<comment type="subcellular location">
    <subcellularLocation>
        <location evidence="1">Cytoplasm</location>
    </subcellularLocation>
</comment>
<evidence type="ECO:0000256" key="1">
    <source>
        <dbReference type="ARBA" id="ARBA00004496"/>
    </source>
</evidence>
<keyword evidence="8" id="KW-0472">Membrane</keyword>
<feature type="transmembrane region" description="Helical" evidence="8">
    <location>
        <begin position="477"/>
        <end position="497"/>
    </location>
</feature>
<evidence type="ECO:0000256" key="8">
    <source>
        <dbReference type="SAM" id="Phobius"/>
    </source>
</evidence>
<dbReference type="GO" id="GO:0016236">
    <property type="term" value="P:macroautophagy"/>
    <property type="evidence" value="ECO:0007669"/>
    <property type="project" value="UniProtKB-ARBA"/>
</dbReference>
<reference evidence="9 10" key="1">
    <citation type="journal article" date="2018" name="Gigascience">
        <title>Genomes of trombidid mites reveal novel predicted allergens and laterally-transferred genes associated with secondary metabolism.</title>
        <authorList>
            <person name="Dong X."/>
            <person name="Chaisiri K."/>
            <person name="Xia D."/>
            <person name="Armstrong S.D."/>
            <person name="Fang Y."/>
            <person name="Donnelly M.J."/>
            <person name="Kadowaki T."/>
            <person name="McGarry J.W."/>
            <person name="Darby A.C."/>
            <person name="Makepeace B.L."/>
        </authorList>
    </citation>
    <scope>NUCLEOTIDE SEQUENCE [LARGE SCALE GENOMIC DNA]</scope>
    <source>
        <strain evidence="9">UoL-WK</strain>
    </source>
</reference>
<feature type="transmembrane region" description="Helical" evidence="8">
    <location>
        <begin position="78"/>
        <end position="96"/>
    </location>
</feature>
<dbReference type="GO" id="GO:0043328">
    <property type="term" value="P:protein transport to vacuole involved in ubiquitin-dependent protein catabolic process via the multivesicular body sorting pathway"/>
    <property type="evidence" value="ECO:0007669"/>
    <property type="project" value="TreeGrafter"/>
</dbReference>
<evidence type="ECO:0000256" key="5">
    <source>
        <dbReference type="ARBA" id="ARBA00022490"/>
    </source>
</evidence>
<sequence length="577" mass="64415">MKKLRGILAVCGTACVYCAMGMYFSSGNIAVYLSSYLRMYSDSNVQLSDNMWFLAAVGLSAVVLPIGGWLDSIVGVRIVCLLAGILQSLGIFATYFALETNFISVVICYGGSFFLSCGIAYTPPLANINKWFPEKKGLVTGIVAASMAAAPSVWTPIITAFVNPENLPPDENGYFNDYYVLERTRQSLLLQGSASLVLFLIGISFIFPAPTVSELENKRNQVIEMSNYVSKKEIMACKMCTIKEEYGLTPKQAIKTKVFALLSLKIMVTELVFYYLLFVYKSLLEKSAKKKAKSGVMGFEYPWHYSFPPFFTIQPNTETRKVQLEAWRSLILSYCKANRIHTLDVQQSLKNEIFCNRKINRELNYESLMIILDYLREKGSIEWFDKKKSKCYVYWKTPNEWANVIYDWAQSRSLINTVCTFYEIVSGDDTLNESFHGLDTDILIKAIEILEKEGKAALISIDDGHGPFGQTFISDDFLLSAIGACASIGNAMCRLFVGHLKDIVSYKKCCVPMSGAAAILVCTLILTTKAHPLVYAVWIVIAVSIVGSQYALMPSAVTEYFGEKYASINIGLVYMST</sequence>
<evidence type="ECO:0000256" key="2">
    <source>
        <dbReference type="ARBA" id="ARBA00009674"/>
    </source>
</evidence>
<comment type="caution">
    <text evidence="9">The sequence shown here is derived from an EMBL/GenBank/DDBJ whole genome shotgun (WGS) entry which is preliminary data.</text>
</comment>
<organism evidence="9 10">
    <name type="scientific">Dinothrombium tinctorium</name>
    <dbReference type="NCBI Taxonomy" id="1965070"/>
    <lineage>
        <taxon>Eukaryota</taxon>
        <taxon>Metazoa</taxon>
        <taxon>Ecdysozoa</taxon>
        <taxon>Arthropoda</taxon>
        <taxon>Chelicerata</taxon>
        <taxon>Arachnida</taxon>
        <taxon>Acari</taxon>
        <taxon>Acariformes</taxon>
        <taxon>Trombidiformes</taxon>
        <taxon>Prostigmata</taxon>
        <taxon>Anystina</taxon>
        <taxon>Parasitengona</taxon>
        <taxon>Trombidioidea</taxon>
        <taxon>Trombidiidae</taxon>
        <taxon>Dinothrombium</taxon>
    </lineage>
</organism>
<feature type="transmembrane region" description="Helical" evidence="8">
    <location>
        <begin position="188"/>
        <end position="209"/>
    </location>
</feature>
<dbReference type="InterPro" id="IPR014041">
    <property type="entry name" value="ESCRT-II_cplx_Vps25-sub_N"/>
</dbReference>
<dbReference type="Pfam" id="PF05871">
    <property type="entry name" value="ESCRT-II"/>
    <property type="match status" value="1"/>
</dbReference>
<feature type="transmembrane region" description="Helical" evidence="8">
    <location>
        <begin position="509"/>
        <end position="527"/>
    </location>
</feature>
<dbReference type="Pfam" id="PF07690">
    <property type="entry name" value="MFS_1"/>
    <property type="match status" value="1"/>
</dbReference>
<dbReference type="GO" id="GO:0005198">
    <property type="term" value="F:structural molecule activity"/>
    <property type="evidence" value="ECO:0007669"/>
    <property type="project" value="TreeGrafter"/>
</dbReference>
<protein>
    <recommendedName>
        <fullName evidence="3">Vacuolar protein-sorting-associated protein 25</fullName>
    </recommendedName>
    <alternativeName>
        <fullName evidence="7">ESCRT-II complex subunit VPS25</fullName>
    </alternativeName>
</protein>
<feature type="transmembrane region" description="Helical" evidence="8">
    <location>
        <begin position="51"/>
        <end position="71"/>
    </location>
</feature>
<name>A0A3S3QN45_9ACAR</name>
<dbReference type="InterPro" id="IPR036390">
    <property type="entry name" value="WH_DNA-bd_sf"/>
</dbReference>
<dbReference type="EMBL" id="NCKU01001735">
    <property type="protein sequence ID" value="RWS11378.1"/>
    <property type="molecule type" value="Genomic_DNA"/>
</dbReference>
<evidence type="ECO:0000313" key="10">
    <source>
        <dbReference type="Proteomes" id="UP000285301"/>
    </source>
</evidence>
<dbReference type="Gene3D" id="1.10.10.570">
    <property type="entry name" value="Winged helix' DNA-binding domain. Chain C. Domain 1"/>
    <property type="match status" value="1"/>
</dbReference>
<dbReference type="AlphaFoldDB" id="A0A3S3QN45"/>
<dbReference type="SUPFAM" id="SSF46785">
    <property type="entry name" value="Winged helix' DNA-binding domain"/>
    <property type="match status" value="2"/>
</dbReference>
<feature type="transmembrane region" description="Helical" evidence="8">
    <location>
        <begin position="533"/>
        <end position="552"/>
    </location>
</feature>
<feature type="transmembrane region" description="Helical" evidence="8">
    <location>
        <begin position="138"/>
        <end position="162"/>
    </location>
</feature>
<dbReference type="InterPro" id="IPR036259">
    <property type="entry name" value="MFS_trans_sf"/>
</dbReference>
<keyword evidence="8" id="KW-0812">Transmembrane</keyword>
<evidence type="ECO:0000256" key="3">
    <source>
        <dbReference type="ARBA" id="ARBA00017934"/>
    </source>
</evidence>
<feature type="transmembrane region" description="Helical" evidence="8">
    <location>
        <begin position="258"/>
        <end position="280"/>
    </location>
</feature>
<dbReference type="Gene3D" id="1.20.1250.20">
    <property type="entry name" value="MFS general substrate transporter like domains"/>
    <property type="match status" value="1"/>
</dbReference>
<dbReference type="FunFam" id="1.10.10.570:FF:000003">
    <property type="entry name" value="Vacuolar protein-sorting-associated protein 25"/>
    <property type="match status" value="1"/>
</dbReference>
<accession>A0A3S3QN45</accession>
<comment type="similarity">
    <text evidence="2">Belongs to the VPS25 family.</text>
</comment>
<feature type="non-terminal residue" evidence="9">
    <location>
        <position position="577"/>
    </location>
</feature>
<dbReference type="PANTHER" id="PTHR13149">
    <property type="entry name" value="VACUOLAR PROTEIN SORTING-ASSOCIATED PROTEIN VPS25"/>
    <property type="match status" value="1"/>
</dbReference>
<dbReference type="InterPro" id="IPR008570">
    <property type="entry name" value="ESCRT-II_cplx_Vps25-sub"/>
</dbReference>
<keyword evidence="5" id="KW-0963">Cytoplasm</keyword>
<dbReference type="OrthoDB" id="245150at2759"/>
<keyword evidence="8" id="KW-1133">Transmembrane helix</keyword>
<dbReference type="Gene3D" id="1.10.10.10">
    <property type="entry name" value="Winged helix-like DNA-binding domain superfamily/Winged helix DNA-binding domain"/>
    <property type="match status" value="1"/>
</dbReference>
<evidence type="ECO:0000256" key="7">
    <source>
        <dbReference type="ARBA" id="ARBA00030094"/>
    </source>
</evidence>
<keyword evidence="6" id="KW-0653">Protein transport</keyword>
<evidence type="ECO:0000313" key="9">
    <source>
        <dbReference type="EMBL" id="RWS11378.1"/>
    </source>
</evidence>
<feature type="transmembrane region" description="Helical" evidence="8">
    <location>
        <begin position="102"/>
        <end position="126"/>
    </location>
</feature>
<dbReference type="InterPro" id="IPR011701">
    <property type="entry name" value="MFS"/>
</dbReference>
<keyword evidence="10" id="KW-1185">Reference proteome</keyword>
<dbReference type="GO" id="GO:0042803">
    <property type="term" value="F:protein homodimerization activity"/>
    <property type="evidence" value="ECO:0007669"/>
    <property type="project" value="TreeGrafter"/>
</dbReference>
<dbReference type="GO" id="GO:0022857">
    <property type="term" value="F:transmembrane transporter activity"/>
    <property type="evidence" value="ECO:0007669"/>
    <property type="project" value="InterPro"/>
</dbReference>
<gene>
    <name evidence="9" type="ORF">B4U79_05353</name>
</gene>
<dbReference type="FunFam" id="1.10.10.10:FF:000141">
    <property type="entry name" value="vacuolar protein-sorting-associated protein 25"/>
    <property type="match status" value="1"/>
</dbReference>
<dbReference type="Proteomes" id="UP000285301">
    <property type="component" value="Unassembled WGS sequence"/>
</dbReference>
<dbReference type="GO" id="GO:0000814">
    <property type="term" value="C:ESCRT II complex"/>
    <property type="evidence" value="ECO:0007669"/>
    <property type="project" value="InterPro"/>
</dbReference>
<feature type="transmembrane region" description="Helical" evidence="8">
    <location>
        <begin position="7"/>
        <end position="31"/>
    </location>
</feature>
<proteinExistence type="inferred from homology"/>
<dbReference type="SUPFAM" id="SSF103473">
    <property type="entry name" value="MFS general substrate transporter"/>
    <property type="match status" value="2"/>
</dbReference>
<keyword evidence="4" id="KW-0813">Transport</keyword>
<dbReference type="PANTHER" id="PTHR13149:SF0">
    <property type="entry name" value="VACUOLAR PROTEIN-SORTING-ASSOCIATED PROTEIN 25"/>
    <property type="match status" value="1"/>
</dbReference>
<evidence type="ECO:0000256" key="4">
    <source>
        <dbReference type="ARBA" id="ARBA00022448"/>
    </source>
</evidence>